<dbReference type="Gene3D" id="3.40.50.300">
    <property type="entry name" value="P-loop containing nucleotide triphosphate hydrolases"/>
    <property type="match status" value="2"/>
</dbReference>
<dbReference type="EMBL" id="CP157940">
    <property type="protein sequence ID" value="XBS54597.1"/>
    <property type="molecule type" value="Genomic_DNA"/>
</dbReference>
<reference evidence="5" key="1">
    <citation type="submission" date="2024-06" db="EMBL/GenBank/DDBJ databases">
        <title>Lacrimispora cavernae sp. nov., a novel anaerobe isolated from bat guano pile inside a cave.</title>
        <authorList>
            <person name="Miller S.L."/>
            <person name="Lu N."/>
            <person name="King J."/>
            <person name="Sankaranarayanan K."/>
            <person name="Lawson P.A."/>
        </authorList>
    </citation>
    <scope>NUCLEOTIDE SEQUENCE</scope>
    <source>
        <strain evidence="5">BS-2</strain>
    </source>
</reference>
<dbReference type="AlphaFoldDB" id="A0AAU7PRB7"/>
<dbReference type="Gene3D" id="3.40.960.10">
    <property type="entry name" value="VSR Endonuclease"/>
    <property type="match status" value="1"/>
</dbReference>
<feature type="domain" description="DNA2/NAM7 helicase-like C-terminal" evidence="4">
    <location>
        <begin position="667"/>
        <end position="837"/>
    </location>
</feature>
<dbReference type="PANTHER" id="PTHR10887">
    <property type="entry name" value="DNA2/NAM7 HELICASE FAMILY"/>
    <property type="match status" value="1"/>
</dbReference>
<accession>A0AAU7PRB7</accession>
<dbReference type="Pfam" id="PF13086">
    <property type="entry name" value="AAA_11"/>
    <property type="match status" value="1"/>
</dbReference>
<dbReference type="InterPro" id="IPR041679">
    <property type="entry name" value="DNA2/NAM7-like_C"/>
</dbReference>
<dbReference type="InterPro" id="IPR045055">
    <property type="entry name" value="DNA2/NAM7-like"/>
</dbReference>
<feature type="domain" description="DUF2726" evidence="2">
    <location>
        <begin position="896"/>
        <end position="996"/>
    </location>
</feature>
<sequence length="1011" mass="117354">MEQTARNIFRAVHEGKWLSIEYRNKKEEITKYWIAVHGIDAKKKTLEVEGFHLTLFTVDKFPCIYVDSILSSSVVDGSYYEPDPILVQDINENPEKYRNLFASPVNLKILDYLTDCSRLDTRPYQSDYSIIRHLDGECLNSEEYPLSDQQFKEIVNRFQEDAAGAGNRKNWKLRQLCMNVLSIVVKGKGRQRESLYVLAYKRLFLDVKRRVLKPAKEITICREFTIGGECQSIRKFLDPSDYELLEDFEKNQELIKDRIINESRAAGGVDDRPYLIALESEVKVDLTYEYGGILTMFEENRATYPVKAFFGNLTAKADRRKDYPITLLQRRANLDQLLAIHNGVKYPVTYVQGPPGTGKSYSIVNTIVTAFFNEKTVLLTSYNNQPIDTVVKDLQSISYKGTGLIPFPIIRLGSDEKVYEALSYIKELYEQVKKWKVFENTLEKNRDDKANRMKQLTALLKRHEEILALREQKEAIECLMAVNKHLTFQTDLQGRQLERVKEKLQKIGEVTEEQALALLEDDEEEFKKYLYFTSVKYLKRLGEPKNADLWNILEIKDKADQVKAFNEYLGNPENVRKFLRIFPVVASTCISSHKIGHPEPYFDLVVMDEASQCNTALSLVPIIRGENLMLVGDPQQLNPVILLDKKDNDILKKRYMVPDEYDYCKNSIYKAFLANDSVSDEILLRHHYRCSKQIIQFNNMKYYNNRLNIESRVQSENPLVFMDIQDNRTDYKNTAPREAEKIVEYVRSNPDRKIGIITPFTNQKECISEMLAENGIHDVSCGTVHAFQGDEKDIILFSLALTDQTSEKTYEWLKNNRELINVATSRAREQLVIVSDRKNLDRLHSGEEKDDVYELVEYVKTRGNCKVTPDEVHSRALGVKPYSTETEKAFLTSLNHALENILGDNRKCSVKKEVAISQVFEENTTGDGLFYNGRFDFVLYEKDFGGREIPVLAIELDGKEHLADESVKKRDKRKEAICREHGFELIRVENSYARRYYYIKHVLEEYFKHLR</sequence>
<dbReference type="InterPro" id="IPR027417">
    <property type="entry name" value="P-loop_NTPase"/>
</dbReference>
<dbReference type="GO" id="GO:0004386">
    <property type="term" value="F:helicase activity"/>
    <property type="evidence" value="ECO:0007669"/>
    <property type="project" value="InterPro"/>
</dbReference>
<dbReference type="Pfam" id="PF13087">
    <property type="entry name" value="AAA_12"/>
    <property type="match status" value="1"/>
</dbReference>
<evidence type="ECO:0000256" key="1">
    <source>
        <dbReference type="SAM" id="Coils"/>
    </source>
</evidence>
<proteinExistence type="predicted"/>
<evidence type="ECO:0000259" key="4">
    <source>
        <dbReference type="Pfam" id="PF13087"/>
    </source>
</evidence>
<dbReference type="InterPro" id="IPR024402">
    <property type="entry name" value="DUF2726"/>
</dbReference>
<dbReference type="CDD" id="cd18808">
    <property type="entry name" value="SF1_C_Upf1"/>
    <property type="match status" value="1"/>
</dbReference>
<evidence type="ECO:0000259" key="2">
    <source>
        <dbReference type="Pfam" id="PF10881"/>
    </source>
</evidence>
<dbReference type="InterPro" id="IPR047187">
    <property type="entry name" value="SF1_C_Upf1"/>
</dbReference>
<keyword evidence="1" id="KW-0175">Coiled coil</keyword>
<name>A0AAU7PRB7_9FIRM</name>
<gene>
    <name evidence="5" type="ORF">ABFV83_02045</name>
</gene>
<dbReference type="CDD" id="cd17934">
    <property type="entry name" value="DEXXQc_Upf1-like"/>
    <property type="match status" value="1"/>
</dbReference>
<dbReference type="InterPro" id="IPR041677">
    <property type="entry name" value="DNA2/NAM7_AAA_11"/>
</dbReference>
<dbReference type="Pfam" id="PF10881">
    <property type="entry name" value="DUF2726"/>
    <property type="match status" value="1"/>
</dbReference>
<evidence type="ECO:0000313" key="5">
    <source>
        <dbReference type="EMBL" id="XBS54597.1"/>
    </source>
</evidence>
<evidence type="ECO:0000259" key="3">
    <source>
        <dbReference type="Pfam" id="PF13086"/>
    </source>
</evidence>
<dbReference type="RefSeq" id="WP_349947290.1">
    <property type="nucleotide sequence ID" value="NZ_CP157940.1"/>
</dbReference>
<organism evidence="5">
    <name type="scientific">Lacrimispora sp. BS-2</name>
    <dbReference type="NCBI Taxonomy" id="3151850"/>
    <lineage>
        <taxon>Bacteria</taxon>
        <taxon>Bacillati</taxon>
        <taxon>Bacillota</taxon>
        <taxon>Clostridia</taxon>
        <taxon>Lachnospirales</taxon>
        <taxon>Lachnospiraceae</taxon>
        <taxon>Lacrimispora</taxon>
    </lineage>
</organism>
<feature type="coiled-coil region" evidence="1">
    <location>
        <begin position="446"/>
        <end position="473"/>
    </location>
</feature>
<protein>
    <submittedName>
        <fullName evidence="5">AAA domain-containing protein</fullName>
    </submittedName>
</protein>
<feature type="domain" description="DNA2/NAM7 helicase helicase" evidence="3">
    <location>
        <begin position="333"/>
        <end position="642"/>
    </location>
</feature>
<dbReference type="SUPFAM" id="SSF52540">
    <property type="entry name" value="P-loop containing nucleoside triphosphate hydrolases"/>
    <property type="match status" value="1"/>
</dbReference>